<proteinExistence type="predicted"/>
<dbReference type="AlphaFoldDB" id="A0AAV7J7L9"/>
<protein>
    <submittedName>
        <fullName evidence="1">Uncharacterized protein</fullName>
    </submittedName>
</protein>
<evidence type="ECO:0000313" key="2">
    <source>
        <dbReference type="Proteomes" id="UP000826195"/>
    </source>
</evidence>
<reference evidence="1 2" key="1">
    <citation type="journal article" date="2021" name="J. Hered.">
        <title>A chromosome-level genome assembly of the parasitoid wasp, Cotesia glomerata (Hymenoptera: Braconidae).</title>
        <authorList>
            <person name="Pinto B.J."/>
            <person name="Weis J.J."/>
            <person name="Gamble T."/>
            <person name="Ode P.J."/>
            <person name="Paul R."/>
            <person name="Zaspel J.M."/>
        </authorList>
    </citation>
    <scope>NUCLEOTIDE SEQUENCE [LARGE SCALE GENOMIC DNA]</scope>
    <source>
        <strain evidence="1">CgM1</strain>
    </source>
</reference>
<dbReference type="Proteomes" id="UP000826195">
    <property type="component" value="Unassembled WGS sequence"/>
</dbReference>
<name>A0AAV7J7L9_COTGL</name>
<evidence type="ECO:0000313" key="1">
    <source>
        <dbReference type="EMBL" id="KAH0566949.1"/>
    </source>
</evidence>
<accession>A0AAV7J7L9</accession>
<dbReference type="EMBL" id="JAHXZJ010000001">
    <property type="protein sequence ID" value="KAH0566949.1"/>
    <property type="molecule type" value="Genomic_DNA"/>
</dbReference>
<organism evidence="1 2">
    <name type="scientific">Cotesia glomerata</name>
    <name type="common">Lepidopteran parasitic wasp</name>
    <name type="synonym">Apanteles glomeratus</name>
    <dbReference type="NCBI Taxonomy" id="32391"/>
    <lineage>
        <taxon>Eukaryota</taxon>
        <taxon>Metazoa</taxon>
        <taxon>Ecdysozoa</taxon>
        <taxon>Arthropoda</taxon>
        <taxon>Hexapoda</taxon>
        <taxon>Insecta</taxon>
        <taxon>Pterygota</taxon>
        <taxon>Neoptera</taxon>
        <taxon>Endopterygota</taxon>
        <taxon>Hymenoptera</taxon>
        <taxon>Apocrita</taxon>
        <taxon>Ichneumonoidea</taxon>
        <taxon>Braconidae</taxon>
        <taxon>Microgastrinae</taxon>
        <taxon>Cotesia</taxon>
    </lineage>
</organism>
<gene>
    <name evidence="1" type="ORF">KQX54_005698</name>
</gene>
<keyword evidence="2" id="KW-1185">Reference proteome</keyword>
<sequence>MLGQGRALSVVRVPIKMYPKKARTPIVWNGGPNGHARLPHRVVKMAATCPRTTRKPPLLKTPTGVLSTTRGLIGPTVVVKTLTPLITRKPTTGSLVITDYCSFEHRAFCQQHPPYPRTWRRYNITGEHTHIDVYVYIEVVPCLLLDFDTLVVRGDASEREKQPTPYACVRG</sequence>
<comment type="caution">
    <text evidence="1">The sequence shown here is derived from an EMBL/GenBank/DDBJ whole genome shotgun (WGS) entry which is preliminary data.</text>
</comment>